<evidence type="ECO:0000313" key="4">
    <source>
        <dbReference type="Proteomes" id="UP000230605"/>
    </source>
</evidence>
<feature type="signal peptide" evidence="1">
    <location>
        <begin position="1"/>
        <end position="19"/>
    </location>
</feature>
<sequence length="509" mass="57589">MAWLSALLLLCAVICDVHANGYPFPQDPKALHEVFQVDMRAPDRYPSSCARPLWQSRDGRPNAFGGQPLYDPQEDFYGRDANMLNHMWFQAYAMLSTARAAIWPRNYAMPQVYSLVYSFFGLWPNPDADDKEPEEGDKVFLDVLRARYAGVQQTIERAQADGRNKPKLFCGGAYWEIQYPESPARQRDGSIIKRPDGTDMPLLEWELQHNRDYHKSWYLWYDIDYPSGSEKGYIVLDKEEHPADPASAPFPWPLAANGQPDFCLQEIYAQVLHATTPRGQGTDAWQAADHIILCPLSFTARVDMNDIDFAAPQTEGSNGQDGTHIDLMSVPGITLLHELHHVAYRDFSNDVYPWFPRRDPDDQITGKISEDFPNQKSGFSQARVHHCAEGPTQSMSIASYELAEPISEGNDIQSVFAPESAAWFARAIDLTMRTHQDWSTGYCLPWNTQPLQGPSAPIVESCLDEVSRAKHFFNESLLSNISYAKAGHGVQHPWEVPLCDIFREVMAQA</sequence>
<dbReference type="EMBL" id="LKMD01000100">
    <property type="protein sequence ID" value="PIB00856.1"/>
    <property type="molecule type" value="Genomic_DNA"/>
</dbReference>
<gene>
    <name evidence="2" type="ORF">CB0940_01491</name>
    <name evidence="3" type="ORF">RHO25_001539</name>
</gene>
<feature type="chain" id="PRO_5013862009" evidence="1">
    <location>
        <begin position="20"/>
        <end position="509"/>
    </location>
</feature>
<dbReference type="EMBL" id="CP134184">
    <property type="protein sequence ID" value="WPA96931.1"/>
    <property type="molecule type" value="Genomic_DNA"/>
</dbReference>
<protein>
    <submittedName>
        <fullName evidence="2">Uncharacterized protein</fullName>
    </submittedName>
</protein>
<dbReference type="Proteomes" id="UP001302367">
    <property type="component" value="Chromosome 1"/>
</dbReference>
<dbReference type="AlphaFoldDB" id="A0A2G5I7N9"/>
<reference evidence="2 4" key="1">
    <citation type="submission" date="2015-10" db="EMBL/GenBank/DDBJ databases">
        <title>The cercosporin biosynthetic gene cluster was horizontally transferred to several fungal lineages and shown to be expanded in Cercospora beticola based on microsynteny with recipient genomes.</title>
        <authorList>
            <person name="De Jonge R."/>
            <person name="Ebert M.K."/>
            <person name="Suttle J.C."/>
            <person name="Jurick Ii W.M."/>
            <person name="Secor G.A."/>
            <person name="Thomma B.P."/>
            <person name="Van De Peer Y."/>
            <person name="Bolton M.D."/>
        </authorList>
    </citation>
    <scope>NUCLEOTIDE SEQUENCE [LARGE SCALE GENOMIC DNA]</scope>
    <source>
        <strain evidence="2 4">09-40</strain>
    </source>
</reference>
<evidence type="ECO:0000313" key="3">
    <source>
        <dbReference type="EMBL" id="WPA96931.1"/>
    </source>
</evidence>
<dbReference type="Proteomes" id="UP000230605">
    <property type="component" value="Chromosome 1"/>
</dbReference>
<reference evidence="3 5" key="2">
    <citation type="submission" date="2023-09" db="EMBL/GenBank/DDBJ databases">
        <title>Complete-Gapless Cercospora beticola genome.</title>
        <authorList>
            <person name="Wyatt N.A."/>
            <person name="Spanner R.E."/>
            <person name="Bolton M.D."/>
        </authorList>
    </citation>
    <scope>NUCLEOTIDE SEQUENCE [LARGE SCALE GENOMIC DNA]</scope>
    <source>
        <strain evidence="3">Cb09-40</strain>
    </source>
</reference>
<evidence type="ECO:0000313" key="5">
    <source>
        <dbReference type="Proteomes" id="UP001302367"/>
    </source>
</evidence>
<organism evidence="2 4">
    <name type="scientific">Cercospora beticola</name>
    <name type="common">Sugarbeet leaf spot fungus</name>
    <dbReference type="NCBI Taxonomy" id="122368"/>
    <lineage>
        <taxon>Eukaryota</taxon>
        <taxon>Fungi</taxon>
        <taxon>Dikarya</taxon>
        <taxon>Ascomycota</taxon>
        <taxon>Pezizomycotina</taxon>
        <taxon>Dothideomycetes</taxon>
        <taxon>Dothideomycetidae</taxon>
        <taxon>Mycosphaerellales</taxon>
        <taxon>Mycosphaerellaceae</taxon>
        <taxon>Cercospora</taxon>
    </lineage>
</organism>
<accession>A0A2G5I7N9</accession>
<keyword evidence="1" id="KW-0732">Signal</keyword>
<keyword evidence="5" id="KW-1185">Reference proteome</keyword>
<proteinExistence type="predicted"/>
<evidence type="ECO:0000256" key="1">
    <source>
        <dbReference type="SAM" id="SignalP"/>
    </source>
</evidence>
<name>A0A2G5I7N9_CERBT</name>
<evidence type="ECO:0000313" key="2">
    <source>
        <dbReference type="EMBL" id="PIB00856.1"/>
    </source>
</evidence>
<dbReference type="OrthoDB" id="3623597at2759"/>